<keyword evidence="5" id="KW-0574">Periplasm</keyword>
<evidence type="ECO:0000256" key="2">
    <source>
        <dbReference type="ARBA" id="ARBA00006329"/>
    </source>
</evidence>
<dbReference type="RefSeq" id="WP_368649437.1">
    <property type="nucleotide sequence ID" value="NZ_CP158267.1"/>
</dbReference>
<dbReference type="AlphaFoldDB" id="A0AB39FQ16"/>
<dbReference type="InterPro" id="IPR047726">
    <property type="entry name" value="CsgH_dom"/>
</dbReference>
<evidence type="ECO:0000256" key="4">
    <source>
        <dbReference type="ARBA" id="ARBA00022729"/>
    </source>
</evidence>
<dbReference type="Pfam" id="PF10610">
    <property type="entry name" value="Tafi-CsgC"/>
    <property type="match status" value="1"/>
</dbReference>
<feature type="chain" id="PRO_5044339998" description="Curli assembly protein CsgC" evidence="7">
    <location>
        <begin position="20"/>
        <end position="121"/>
    </location>
</feature>
<evidence type="ECO:0000256" key="1">
    <source>
        <dbReference type="ARBA" id="ARBA00004418"/>
    </source>
</evidence>
<dbReference type="GO" id="GO:0042597">
    <property type="term" value="C:periplasmic space"/>
    <property type="evidence" value="ECO:0007669"/>
    <property type="project" value="UniProtKB-SubCell"/>
</dbReference>
<evidence type="ECO:0000256" key="7">
    <source>
        <dbReference type="SAM" id="SignalP"/>
    </source>
</evidence>
<protein>
    <recommendedName>
        <fullName evidence="3">Curli assembly protein CsgC</fullName>
    </recommendedName>
</protein>
<keyword evidence="4 7" id="KW-0732">Signal</keyword>
<dbReference type="InterPro" id="IPR014491">
    <property type="entry name" value="Curli_production_prot_CsgC"/>
</dbReference>
<feature type="signal peptide" evidence="7">
    <location>
        <begin position="1"/>
        <end position="19"/>
    </location>
</feature>
<comment type="subcellular location">
    <subcellularLocation>
        <location evidence="1">Periplasm</location>
    </subcellularLocation>
</comment>
<evidence type="ECO:0000313" key="8">
    <source>
        <dbReference type="EMBL" id="XDJ81137.1"/>
    </source>
</evidence>
<dbReference type="EMBL" id="CP158267">
    <property type="protein sequence ID" value="XDJ81137.1"/>
    <property type="molecule type" value="Genomic_DNA"/>
</dbReference>
<gene>
    <name evidence="8" type="primary">csgH</name>
    <name evidence="8" type="ORF">ABRZ07_06460</name>
</gene>
<dbReference type="Gene3D" id="2.60.40.2420">
    <property type="match status" value="1"/>
</dbReference>
<comment type="similarity">
    <text evidence="2">Belongs to the CsgC/AgfC family.</text>
</comment>
<organism evidence="8">
    <name type="scientific">Castellaniella ginsengisoli</name>
    <dbReference type="NCBI Taxonomy" id="546114"/>
    <lineage>
        <taxon>Bacteria</taxon>
        <taxon>Pseudomonadati</taxon>
        <taxon>Pseudomonadota</taxon>
        <taxon>Betaproteobacteria</taxon>
        <taxon>Burkholderiales</taxon>
        <taxon>Alcaligenaceae</taxon>
        <taxon>Castellaniella</taxon>
    </lineage>
</organism>
<name>A0AB39FQ16_9BURK</name>
<sequence length="121" mass="13273">MARTRQSRPFFFRSMAMMAADLNLQVWLDSGTGAQAGMIVPYVQSPDSRVIDYQLQAIRQGASGTSRITQSGTVDLPADRPTALTQFSLSLGADDQCRIELLLFSQGVQAGVYRFACPRSH</sequence>
<evidence type="ECO:0000256" key="3">
    <source>
        <dbReference type="ARBA" id="ARBA00017442"/>
    </source>
</evidence>
<proteinExistence type="inferred from homology"/>
<reference evidence="8" key="1">
    <citation type="submission" date="2024-05" db="EMBL/GenBank/DDBJ databases">
        <authorList>
            <person name="Luo Y.-C."/>
            <person name="Nicholds J."/>
            <person name="Mortimer T."/>
            <person name="Maboni G."/>
        </authorList>
    </citation>
    <scope>NUCLEOTIDE SEQUENCE</scope>
    <source>
        <strain evidence="8">141555</strain>
    </source>
</reference>
<evidence type="ECO:0000256" key="5">
    <source>
        <dbReference type="ARBA" id="ARBA00022764"/>
    </source>
</evidence>
<dbReference type="NCBIfam" id="NF041112">
    <property type="entry name" value="chap_CsgH_alph"/>
    <property type="match status" value="1"/>
</dbReference>
<dbReference type="InterPro" id="IPR053722">
    <property type="entry name" value="Curli_assembly_CsgC/AgfC"/>
</dbReference>
<accession>A0AB39FQ16</accession>
<evidence type="ECO:0000256" key="6">
    <source>
        <dbReference type="ARBA" id="ARBA00023186"/>
    </source>
</evidence>
<keyword evidence="6" id="KW-0143">Chaperone</keyword>